<dbReference type="InterPro" id="IPR020904">
    <property type="entry name" value="Sc_DH/Rdtase_CS"/>
</dbReference>
<proteinExistence type="inferred from homology"/>
<dbReference type="FunFam" id="3.40.50.720:FF:000084">
    <property type="entry name" value="Short-chain dehydrogenase reductase"/>
    <property type="match status" value="1"/>
</dbReference>
<dbReference type="Proteomes" id="UP000245711">
    <property type="component" value="Chromosome"/>
</dbReference>
<dbReference type="PRINTS" id="PR00081">
    <property type="entry name" value="GDHRDH"/>
</dbReference>
<keyword evidence="3" id="KW-0520">NAD</keyword>
<evidence type="ECO:0000256" key="6">
    <source>
        <dbReference type="RuleBase" id="RU000363"/>
    </source>
</evidence>
<dbReference type="PANTHER" id="PTHR43180">
    <property type="entry name" value="3-OXOACYL-(ACYL-CARRIER-PROTEIN) REDUCTASE (AFU_ORTHOLOGUE AFUA_6G11210)"/>
    <property type="match status" value="1"/>
</dbReference>
<dbReference type="InterPro" id="IPR002347">
    <property type="entry name" value="SDR_fam"/>
</dbReference>
<keyword evidence="5" id="KW-0753">Steroid metabolism</keyword>
<dbReference type="SUPFAM" id="SSF51735">
    <property type="entry name" value="NAD(P)-binding Rossmann-fold domains"/>
    <property type="match status" value="1"/>
</dbReference>
<keyword evidence="4" id="KW-0443">Lipid metabolism</keyword>
<evidence type="ECO:0000313" key="8">
    <source>
        <dbReference type="Proteomes" id="UP000245711"/>
    </source>
</evidence>
<dbReference type="OrthoDB" id="4374579at2"/>
<dbReference type="Pfam" id="PF00106">
    <property type="entry name" value="adh_short"/>
    <property type="match status" value="1"/>
</dbReference>
<dbReference type="AlphaFoldDB" id="A0A2S2BSQ1"/>
<protein>
    <submittedName>
        <fullName evidence="7">3-alpha-hydroxysteroid dehydrogenase</fullName>
    </submittedName>
</protein>
<gene>
    <name evidence="7" type="ORF">CBI38_08685</name>
</gene>
<sequence length="246" mass="25849">MRMQDKVALISGGARGMGASHARMIVAEGGNVVIGDILDDEGESLAKELGADKAVYTRLDVTDYADWQNAVDLSVRTFGKLNVLVNNAGIVNMGSLTDYSIKEWDDIIAVNQTGPFLGIKAATPTLISSAPSSIINISSTAGFQGIAELHGYTASKFAVRGLTKSVALELAQHGVRSNSVHPGTVSTPMNADLDVADFNPMKRMGNVKEVSQLIIYLASNESSFVTGAEFLIDGGELAGMGPLSSK</sequence>
<evidence type="ECO:0000313" key="7">
    <source>
        <dbReference type="EMBL" id="AWK71657.1"/>
    </source>
</evidence>
<evidence type="ECO:0000256" key="4">
    <source>
        <dbReference type="ARBA" id="ARBA00023098"/>
    </source>
</evidence>
<dbReference type="PROSITE" id="PS00061">
    <property type="entry name" value="ADH_SHORT"/>
    <property type="match status" value="1"/>
</dbReference>
<evidence type="ECO:0000256" key="3">
    <source>
        <dbReference type="ARBA" id="ARBA00023027"/>
    </source>
</evidence>
<name>A0A2S2BSQ1_9NOCA</name>
<dbReference type="GO" id="GO:0008202">
    <property type="term" value="P:steroid metabolic process"/>
    <property type="evidence" value="ECO:0007669"/>
    <property type="project" value="UniProtKB-KW"/>
</dbReference>
<evidence type="ECO:0000256" key="2">
    <source>
        <dbReference type="ARBA" id="ARBA00023002"/>
    </source>
</evidence>
<dbReference type="KEGG" id="roz:CBI38_08685"/>
<dbReference type="GO" id="GO:0016491">
    <property type="term" value="F:oxidoreductase activity"/>
    <property type="evidence" value="ECO:0007669"/>
    <property type="project" value="UniProtKB-KW"/>
</dbReference>
<organism evidence="7 8">
    <name type="scientific">Rhodococcus oxybenzonivorans</name>
    <dbReference type="NCBI Taxonomy" id="1990687"/>
    <lineage>
        <taxon>Bacteria</taxon>
        <taxon>Bacillati</taxon>
        <taxon>Actinomycetota</taxon>
        <taxon>Actinomycetes</taxon>
        <taxon>Mycobacteriales</taxon>
        <taxon>Nocardiaceae</taxon>
        <taxon>Rhodococcus</taxon>
    </lineage>
</organism>
<evidence type="ECO:0000256" key="1">
    <source>
        <dbReference type="ARBA" id="ARBA00006484"/>
    </source>
</evidence>
<dbReference type="PRINTS" id="PR00080">
    <property type="entry name" value="SDRFAMILY"/>
</dbReference>
<dbReference type="InterPro" id="IPR036291">
    <property type="entry name" value="NAD(P)-bd_dom_sf"/>
</dbReference>
<keyword evidence="2" id="KW-0560">Oxidoreductase</keyword>
<dbReference type="RefSeq" id="WP_109328129.1">
    <property type="nucleotide sequence ID" value="NZ_CP021354.1"/>
</dbReference>
<accession>A0A2S2BSQ1</accession>
<dbReference type="Gene3D" id="3.40.50.720">
    <property type="entry name" value="NAD(P)-binding Rossmann-like Domain"/>
    <property type="match status" value="1"/>
</dbReference>
<evidence type="ECO:0000256" key="5">
    <source>
        <dbReference type="ARBA" id="ARBA00023221"/>
    </source>
</evidence>
<comment type="similarity">
    <text evidence="1 6">Belongs to the short-chain dehydrogenases/reductases (SDR) family.</text>
</comment>
<keyword evidence="8" id="KW-1185">Reference proteome</keyword>
<dbReference type="PANTHER" id="PTHR43180:SF28">
    <property type="entry name" value="NAD(P)-BINDING ROSSMANN-FOLD SUPERFAMILY PROTEIN"/>
    <property type="match status" value="1"/>
</dbReference>
<dbReference type="EMBL" id="CP021354">
    <property type="protein sequence ID" value="AWK71657.1"/>
    <property type="molecule type" value="Genomic_DNA"/>
</dbReference>
<reference evidence="7 8" key="1">
    <citation type="submission" date="2017-05" db="EMBL/GenBank/DDBJ databases">
        <title>Isolation of Rhodococcus sp. S2-17 biodegrading of BP-3.</title>
        <authorList>
            <person name="Lee Y."/>
            <person name="Kim K.H."/>
            <person name="Chun B.H."/>
            <person name="Jung H.S."/>
            <person name="Jeon C.O."/>
        </authorList>
    </citation>
    <scope>NUCLEOTIDE SEQUENCE [LARGE SCALE GENOMIC DNA]</scope>
    <source>
        <strain evidence="7 8">S2-17</strain>
    </source>
</reference>